<accession>A0A915K3Z9</accession>
<dbReference type="Proteomes" id="UP000887565">
    <property type="component" value="Unplaced"/>
</dbReference>
<reference evidence="2" key="1">
    <citation type="submission" date="2022-11" db="UniProtKB">
        <authorList>
            <consortium name="WormBaseParasite"/>
        </authorList>
    </citation>
    <scope>IDENTIFICATION</scope>
</reference>
<dbReference type="WBParaSite" id="nRc.2.0.1.t32932-RA">
    <property type="protein sequence ID" value="nRc.2.0.1.t32932-RA"/>
    <property type="gene ID" value="nRc.2.0.1.g32932"/>
</dbReference>
<evidence type="ECO:0000313" key="1">
    <source>
        <dbReference type="Proteomes" id="UP000887565"/>
    </source>
</evidence>
<protein>
    <submittedName>
        <fullName evidence="2">Uncharacterized protein</fullName>
    </submittedName>
</protein>
<sequence length="79" mass="8940">MLSALSVRNALWCRKRVMESANESHSLISIEFIILCLTVQDTRKLRIRSVAIIMHNIGDAMVGENLIFDAKAKRIVSKI</sequence>
<keyword evidence="1" id="KW-1185">Reference proteome</keyword>
<evidence type="ECO:0000313" key="2">
    <source>
        <dbReference type="WBParaSite" id="nRc.2.0.1.t32932-RA"/>
    </source>
</evidence>
<dbReference type="AlphaFoldDB" id="A0A915K3Z9"/>
<organism evidence="1 2">
    <name type="scientific">Romanomermis culicivorax</name>
    <name type="common">Nematode worm</name>
    <dbReference type="NCBI Taxonomy" id="13658"/>
    <lineage>
        <taxon>Eukaryota</taxon>
        <taxon>Metazoa</taxon>
        <taxon>Ecdysozoa</taxon>
        <taxon>Nematoda</taxon>
        <taxon>Enoplea</taxon>
        <taxon>Dorylaimia</taxon>
        <taxon>Mermithida</taxon>
        <taxon>Mermithoidea</taxon>
        <taxon>Mermithidae</taxon>
        <taxon>Romanomermis</taxon>
    </lineage>
</organism>
<name>A0A915K3Z9_ROMCU</name>
<proteinExistence type="predicted"/>